<comment type="caution">
    <text evidence="1">The sequence shown here is derived from an EMBL/GenBank/DDBJ whole genome shotgun (WGS) entry which is preliminary data.</text>
</comment>
<gene>
    <name evidence="1" type="ORF">CLV30_102170</name>
</gene>
<keyword evidence="2" id="KW-1185">Reference proteome</keyword>
<dbReference type="OrthoDB" id="9768084at2"/>
<name>A0A2P8EBE5_9ACTN</name>
<dbReference type="RefSeq" id="WP_129710847.1">
    <property type="nucleotide sequence ID" value="NZ_ML142898.1"/>
</dbReference>
<dbReference type="InterPro" id="IPR011042">
    <property type="entry name" value="6-blade_b-propeller_TolB-like"/>
</dbReference>
<dbReference type="Gene3D" id="2.120.10.30">
    <property type="entry name" value="TolB, C-terminal domain"/>
    <property type="match status" value="1"/>
</dbReference>
<evidence type="ECO:0000313" key="1">
    <source>
        <dbReference type="EMBL" id="PSL06782.1"/>
    </source>
</evidence>
<sequence>MSDLEAHDGTVHALVYDGQKRELVTIDPDGAVSRMQVQGAGTPRELAVGPDGSVHVADGEAVYRVEGSELVPEIVVEGADVAGSADATAIPESMSIAAVAVDGDGQLVWTATFVGSGPDEGSQPVMSQVFRLVDGQVEHVAGADSTDLDGDELDEVLASPPADMKAADVPLDGYGTEGELAIGEDGAVYVAGPSSVLRVEPGGGVEAVLSEGERAVPDEPYGDAGDASGFGGSWVGSDVAAEGGTVAVVDSAVALEQETVDVGAFSWGDELEGSVQQLADRIVRGLGADESVESADDTAPYGQVAVLVHDGQAATAMAHVTSVALDGDRLYVTGETAEDGPASEVLVVSTPVPEDWR</sequence>
<accession>A0A2P8EBE5</accession>
<reference evidence="1 2" key="1">
    <citation type="submission" date="2018-03" db="EMBL/GenBank/DDBJ databases">
        <title>Genomic Encyclopedia of Archaeal and Bacterial Type Strains, Phase II (KMG-II): from individual species to whole genera.</title>
        <authorList>
            <person name="Goeker M."/>
        </authorList>
    </citation>
    <scope>NUCLEOTIDE SEQUENCE [LARGE SCALE GENOMIC DNA]</scope>
    <source>
        <strain evidence="1 2">DSM 45211</strain>
    </source>
</reference>
<dbReference type="AlphaFoldDB" id="A0A2P8EBE5"/>
<protein>
    <submittedName>
        <fullName evidence="1">Uncharacterized protein</fullName>
    </submittedName>
</protein>
<dbReference type="Proteomes" id="UP000243528">
    <property type="component" value="Unassembled WGS sequence"/>
</dbReference>
<dbReference type="SUPFAM" id="SSF101898">
    <property type="entry name" value="NHL repeat"/>
    <property type="match status" value="1"/>
</dbReference>
<dbReference type="EMBL" id="PYGE01000002">
    <property type="protein sequence ID" value="PSL06782.1"/>
    <property type="molecule type" value="Genomic_DNA"/>
</dbReference>
<organism evidence="1 2">
    <name type="scientific">Haloactinopolyspora alba</name>
    <dbReference type="NCBI Taxonomy" id="648780"/>
    <lineage>
        <taxon>Bacteria</taxon>
        <taxon>Bacillati</taxon>
        <taxon>Actinomycetota</taxon>
        <taxon>Actinomycetes</taxon>
        <taxon>Jiangellales</taxon>
        <taxon>Jiangellaceae</taxon>
        <taxon>Haloactinopolyspora</taxon>
    </lineage>
</organism>
<evidence type="ECO:0000313" key="2">
    <source>
        <dbReference type="Proteomes" id="UP000243528"/>
    </source>
</evidence>
<proteinExistence type="predicted"/>